<accession>A0A016TJX9</accession>
<protein>
    <submittedName>
        <fullName evidence="1">Uncharacterized protein</fullName>
    </submittedName>
</protein>
<comment type="caution">
    <text evidence="1">The sequence shown here is derived from an EMBL/GenBank/DDBJ whole genome shotgun (WGS) entry which is preliminary data.</text>
</comment>
<evidence type="ECO:0000313" key="2">
    <source>
        <dbReference type="Proteomes" id="UP000024635"/>
    </source>
</evidence>
<gene>
    <name evidence="1" type="primary">Acey_s0095.g2859</name>
    <name evidence="1" type="ORF">Y032_0095g2859</name>
</gene>
<organism evidence="1 2">
    <name type="scientific">Ancylostoma ceylanicum</name>
    <dbReference type="NCBI Taxonomy" id="53326"/>
    <lineage>
        <taxon>Eukaryota</taxon>
        <taxon>Metazoa</taxon>
        <taxon>Ecdysozoa</taxon>
        <taxon>Nematoda</taxon>
        <taxon>Chromadorea</taxon>
        <taxon>Rhabditida</taxon>
        <taxon>Rhabditina</taxon>
        <taxon>Rhabditomorpha</taxon>
        <taxon>Strongyloidea</taxon>
        <taxon>Ancylostomatidae</taxon>
        <taxon>Ancylostomatinae</taxon>
        <taxon>Ancylostoma</taxon>
    </lineage>
</organism>
<proteinExistence type="predicted"/>
<name>A0A016TJX9_9BILA</name>
<sequence>MHNQWKARCEITRCELCNYIKKRINTRQIYYKHENLVEKLTLKSALKLGLRDARLDTLSILLTGPSRVAIFHSCFDVIIMYCVIYYSVNSFSKPKRSNIPYEESNVHLFRFNSLTAGADKWSQL</sequence>
<reference evidence="2" key="1">
    <citation type="journal article" date="2015" name="Nat. Genet.">
        <title>The genome and transcriptome of the zoonotic hookworm Ancylostoma ceylanicum identify infection-specific gene families.</title>
        <authorList>
            <person name="Schwarz E.M."/>
            <person name="Hu Y."/>
            <person name="Antoshechkin I."/>
            <person name="Miller M.M."/>
            <person name="Sternberg P.W."/>
            <person name="Aroian R.V."/>
        </authorList>
    </citation>
    <scope>NUCLEOTIDE SEQUENCE</scope>
    <source>
        <strain evidence="2">HY135</strain>
    </source>
</reference>
<dbReference type="EMBL" id="JARK01001431">
    <property type="protein sequence ID" value="EYC03299.1"/>
    <property type="molecule type" value="Genomic_DNA"/>
</dbReference>
<evidence type="ECO:0000313" key="1">
    <source>
        <dbReference type="EMBL" id="EYC03299.1"/>
    </source>
</evidence>
<dbReference type="Proteomes" id="UP000024635">
    <property type="component" value="Unassembled WGS sequence"/>
</dbReference>
<keyword evidence="2" id="KW-1185">Reference proteome</keyword>
<dbReference type="AlphaFoldDB" id="A0A016TJX9"/>